<name>A0A5M8QL78_9BACT</name>
<dbReference type="GO" id="GO:0003677">
    <property type="term" value="F:DNA binding"/>
    <property type="evidence" value="ECO:0007669"/>
    <property type="project" value="InterPro"/>
</dbReference>
<dbReference type="PANTHER" id="PTHR33055:SF3">
    <property type="entry name" value="PUTATIVE TRANSPOSASE FOR IS117-RELATED"/>
    <property type="match status" value="1"/>
</dbReference>
<protein>
    <submittedName>
        <fullName evidence="4">IS110 family transposase</fullName>
    </submittedName>
</protein>
<sequence>MEKSKTSIRQHVGIDMSKDSFVAAVALQHADLTVSIVSTKKFTNSAPGFESLLRWTKVFTSPELPFGFAMEATGVYYEPLCYWLFERGLPVSVQLAQKVKHYGQSLNIKTKTDRSDAAVIARMGLERKLKAWNAGSAALRQIKLVLREREALIEEVKGVKNQLHALSHAHQAPVPILERLKKRLDFMAQQLAEVEAGLTELVKADAPLKERVEHVCTIKGVGFISAITVIAETNGFALFGSQRQLVSYAGYDVVQNQSGSSLNGKTRISKKGNRRIRKALYFPAITASMYDARHKAIFGKIYQKTAIKMKGSVAIQRRLLILIYTLYKNNEPYDEHRLNQAARATTKIRQDQIETCPA</sequence>
<dbReference type="AlphaFoldDB" id="A0A5M8QL78"/>
<dbReference type="EMBL" id="VBSN01000059">
    <property type="protein sequence ID" value="KAA6436875.1"/>
    <property type="molecule type" value="Genomic_DNA"/>
</dbReference>
<dbReference type="GO" id="GO:0006313">
    <property type="term" value="P:DNA transposition"/>
    <property type="evidence" value="ECO:0007669"/>
    <property type="project" value="InterPro"/>
</dbReference>
<dbReference type="InterPro" id="IPR002525">
    <property type="entry name" value="Transp_IS110-like_N"/>
</dbReference>
<dbReference type="InterPro" id="IPR003346">
    <property type="entry name" value="Transposase_20"/>
</dbReference>
<accession>A0A5M8QL78</accession>
<evidence type="ECO:0000256" key="1">
    <source>
        <dbReference type="SAM" id="Coils"/>
    </source>
</evidence>
<keyword evidence="5" id="KW-1185">Reference proteome</keyword>
<organism evidence="4 5">
    <name type="scientific">Dyadobacter flavalbus</name>
    <dbReference type="NCBI Taxonomy" id="2579942"/>
    <lineage>
        <taxon>Bacteria</taxon>
        <taxon>Pseudomonadati</taxon>
        <taxon>Bacteroidota</taxon>
        <taxon>Cytophagia</taxon>
        <taxon>Cytophagales</taxon>
        <taxon>Spirosomataceae</taxon>
        <taxon>Dyadobacter</taxon>
    </lineage>
</organism>
<dbReference type="InterPro" id="IPR047650">
    <property type="entry name" value="Transpos_IS110"/>
</dbReference>
<dbReference type="GO" id="GO:0004803">
    <property type="term" value="F:transposase activity"/>
    <property type="evidence" value="ECO:0007669"/>
    <property type="project" value="InterPro"/>
</dbReference>
<dbReference type="PANTHER" id="PTHR33055">
    <property type="entry name" value="TRANSPOSASE FOR INSERTION SEQUENCE ELEMENT IS1111A"/>
    <property type="match status" value="1"/>
</dbReference>
<dbReference type="RefSeq" id="WP_139013637.1">
    <property type="nucleotide sequence ID" value="NZ_VBSN01000059.1"/>
</dbReference>
<reference evidence="4 5" key="1">
    <citation type="submission" date="2019-05" db="EMBL/GenBank/DDBJ databases">
        <authorList>
            <person name="Qu J.-H."/>
        </authorList>
    </citation>
    <scope>NUCLEOTIDE SEQUENCE [LARGE SCALE GENOMIC DNA]</scope>
    <source>
        <strain evidence="4 5">NS28</strain>
    </source>
</reference>
<feature type="domain" description="Transposase IS110-like N-terminal" evidence="2">
    <location>
        <begin position="12"/>
        <end position="166"/>
    </location>
</feature>
<comment type="caution">
    <text evidence="4">The sequence shown here is derived from an EMBL/GenBank/DDBJ whole genome shotgun (WGS) entry which is preliminary data.</text>
</comment>
<dbReference type="Proteomes" id="UP000323994">
    <property type="component" value="Unassembled WGS sequence"/>
</dbReference>
<evidence type="ECO:0000313" key="4">
    <source>
        <dbReference type="EMBL" id="KAA6436875.1"/>
    </source>
</evidence>
<feature type="coiled-coil region" evidence="1">
    <location>
        <begin position="142"/>
        <end position="197"/>
    </location>
</feature>
<proteinExistence type="predicted"/>
<gene>
    <name evidence="4" type="ORF">FEM33_19305</name>
</gene>
<evidence type="ECO:0000259" key="2">
    <source>
        <dbReference type="Pfam" id="PF01548"/>
    </source>
</evidence>
<evidence type="ECO:0000313" key="5">
    <source>
        <dbReference type="Proteomes" id="UP000323994"/>
    </source>
</evidence>
<dbReference type="Pfam" id="PF02371">
    <property type="entry name" value="Transposase_20"/>
    <property type="match status" value="1"/>
</dbReference>
<feature type="domain" description="Transposase IS116/IS110/IS902 C-terminal" evidence="3">
    <location>
        <begin position="214"/>
        <end position="296"/>
    </location>
</feature>
<dbReference type="NCBIfam" id="NF033542">
    <property type="entry name" value="transpos_IS110"/>
    <property type="match status" value="1"/>
</dbReference>
<dbReference type="OrthoDB" id="964423at2"/>
<dbReference type="Pfam" id="PF01548">
    <property type="entry name" value="DEDD_Tnp_IS110"/>
    <property type="match status" value="1"/>
</dbReference>
<evidence type="ECO:0000259" key="3">
    <source>
        <dbReference type="Pfam" id="PF02371"/>
    </source>
</evidence>
<keyword evidence="1" id="KW-0175">Coiled coil</keyword>